<dbReference type="GO" id="GO:0006955">
    <property type="term" value="P:immune response"/>
    <property type="evidence" value="ECO:0007669"/>
    <property type="project" value="InterPro"/>
</dbReference>
<dbReference type="Pfam" id="PF00229">
    <property type="entry name" value="TNF"/>
    <property type="match status" value="1"/>
</dbReference>
<evidence type="ECO:0000256" key="11">
    <source>
        <dbReference type="ARBA" id="ARBA00022491"/>
    </source>
</evidence>
<evidence type="ECO:0000256" key="13">
    <source>
        <dbReference type="ARBA" id="ARBA00022525"/>
    </source>
</evidence>
<gene>
    <name evidence="32" type="ORF">AAFF_G00133210</name>
</gene>
<comment type="caution">
    <text evidence="32">The sequence shown here is derived from an EMBL/GenBank/DDBJ whole genome shotgun (WGS) entry which is preliminary data.</text>
</comment>
<keyword evidence="24" id="KW-0458">Lysosome</keyword>
<evidence type="ECO:0000256" key="2">
    <source>
        <dbReference type="ARBA" id="ARBA00004123"/>
    </source>
</evidence>
<evidence type="ECO:0000256" key="14">
    <source>
        <dbReference type="ARBA" id="ARBA00022692"/>
    </source>
</evidence>
<comment type="similarity">
    <text evidence="8">Belongs to the tumor necrosis factor family.</text>
</comment>
<evidence type="ECO:0000256" key="19">
    <source>
        <dbReference type="ARBA" id="ARBA00023015"/>
    </source>
</evidence>
<evidence type="ECO:0000256" key="4">
    <source>
        <dbReference type="ARBA" id="ARBA00004227"/>
    </source>
</evidence>
<name>A0AAD7RQM0_9TELE</name>
<dbReference type="PANTHER" id="PTHR11471">
    <property type="entry name" value="TUMOR NECROSIS FACTOR FAMILY MEMBER"/>
    <property type="match status" value="1"/>
</dbReference>
<keyword evidence="19" id="KW-0805">Transcription regulation</keyword>
<evidence type="ECO:0000256" key="7">
    <source>
        <dbReference type="ARBA" id="ARBA00004613"/>
    </source>
</evidence>
<keyword evidence="26" id="KW-0968">Cytoplasmic vesicle</keyword>
<keyword evidence="15" id="KW-0053">Apoptosis</keyword>
<protein>
    <recommendedName>
        <fullName evidence="9">Tumor necrosis factor ligand superfamily member 6</fullName>
    </recommendedName>
    <alternativeName>
        <fullName evidence="27">Fas antigen ligand</fullName>
    </alternativeName>
</protein>
<evidence type="ECO:0000256" key="18">
    <source>
        <dbReference type="ARBA" id="ARBA00022989"/>
    </source>
</evidence>
<dbReference type="Proteomes" id="UP001221898">
    <property type="component" value="Unassembled WGS sequence"/>
</dbReference>
<proteinExistence type="inferred from homology"/>
<evidence type="ECO:0000256" key="3">
    <source>
        <dbReference type="ARBA" id="ARBA00004162"/>
    </source>
</evidence>
<evidence type="ECO:0000259" key="31">
    <source>
        <dbReference type="PROSITE" id="PS50049"/>
    </source>
</evidence>
<evidence type="ECO:0000256" key="17">
    <source>
        <dbReference type="ARBA" id="ARBA00022968"/>
    </source>
</evidence>
<evidence type="ECO:0000256" key="9">
    <source>
        <dbReference type="ARBA" id="ARBA00018020"/>
    </source>
</evidence>
<dbReference type="InterPro" id="IPR028326">
    <property type="entry name" value="FASL"/>
</dbReference>
<evidence type="ECO:0000256" key="27">
    <source>
        <dbReference type="ARBA" id="ARBA00030913"/>
    </source>
</evidence>
<keyword evidence="11" id="KW-0678">Repressor</keyword>
<sequence length="251" mass="28693">MNRSPNPQVFLVDRGGPQPSMLDPGLMPCWSFPPPVVKRKKRVCEGVCSVIVLVVILFLVLAALGLGTYQILRLQTELAQLRQDMSAQHMSPTLQRQTGLQETDMDKKEIRQAAHLTVRIEKNKPSRTLRWLPTHGRAYTSGVVYRDGGMQVNETGLYFVYSRLEFLDRDCSQKYSLSHIVFKRREGTKDHVLLEGHREGFCHPKEHFWSSSSYLGAVLQLSRLDWVFVNVSHPAHLSHNHNTNFFGLTKL</sequence>
<evidence type="ECO:0000256" key="29">
    <source>
        <dbReference type="ARBA" id="ARBA00047144"/>
    </source>
</evidence>
<accession>A0AAD7RQM0</accession>
<keyword evidence="16" id="KW-0832">Ubl conjugation</keyword>
<evidence type="ECO:0000256" key="5">
    <source>
        <dbReference type="ARBA" id="ARBA00004321"/>
    </source>
</evidence>
<comment type="function">
    <text evidence="28">Induces FAS-mediated activation of NF-kappa-B, initiating non-apoptotic signaling pathways. Can induce apoptosis but does not appear to be essential for this process.</text>
</comment>
<feature type="domain" description="THD" evidence="31">
    <location>
        <begin position="112"/>
        <end position="251"/>
    </location>
</feature>
<dbReference type="GO" id="GO:0005634">
    <property type="term" value="C:nucleus"/>
    <property type="evidence" value="ECO:0007669"/>
    <property type="project" value="UniProtKB-SubCell"/>
</dbReference>
<comment type="subcellular location">
    <subcellularLocation>
        <location evidence="3">Cell membrane</location>
        <topology evidence="3">Single-pass membrane protein</topology>
    </subcellularLocation>
    <subcellularLocation>
        <location evidence="5">Cytoplasmic vesicle lumen</location>
    </subcellularLocation>
    <subcellularLocation>
        <location evidence="4">Lysosome lumen</location>
    </subcellularLocation>
    <subcellularLocation>
        <location evidence="6">Membrane</location>
        <topology evidence="6">Single-pass type II membrane protein</topology>
    </subcellularLocation>
    <subcellularLocation>
        <location evidence="2">Nucleus</location>
    </subcellularLocation>
    <subcellularLocation>
        <location evidence="7">Secreted</location>
    </subcellularLocation>
</comment>
<evidence type="ECO:0000256" key="20">
    <source>
        <dbReference type="ARBA" id="ARBA00023136"/>
    </source>
</evidence>
<evidence type="ECO:0000256" key="24">
    <source>
        <dbReference type="ARBA" id="ARBA00023228"/>
    </source>
</evidence>
<evidence type="ECO:0000256" key="30">
    <source>
        <dbReference type="SAM" id="Phobius"/>
    </source>
</evidence>
<dbReference type="GO" id="GO:0043123">
    <property type="term" value="P:positive regulation of canonical NF-kappaB signal transduction"/>
    <property type="evidence" value="ECO:0007669"/>
    <property type="project" value="TreeGrafter"/>
</dbReference>
<evidence type="ECO:0000256" key="23">
    <source>
        <dbReference type="ARBA" id="ARBA00023180"/>
    </source>
</evidence>
<keyword evidence="21" id="KW-1015">Disulfide bond</keyword>
<evidence type="ECO:0000256" key="21">
    <source>
        <dbReference type="ARBA" id="ARBA00023157"/>
    </source>
</evidence>
<dbReference type="PROSITE" id="PS50049">
    <property type="entry name" value="THD_2"/>
    <property type="match status" value="1"/>
</dbReference>
<keyword evidence="25" id="KW-0539">Nucleus</keyword>
<evidence type="ECO:0000256" key="6">
    <source>
        <dbReference type="ARBA" id="ARBA00004606"/>
    </source>
</evidence>
<keyword evidence="33" id="KW-1185">Reference proteome</keyword>
<keyword evidence="10" id="KW-1003">Cell membrane</keyword>
<evidence type="ECO:0000256" key="16">
    <source>
        <dbReference type="ARBA" id="ARBA00022843"/>
    </source>
</evidence>
<evidence type="ECO:0000256" key="28">
    <source>
        <dbReference type="ARBA" id="ARBA00045660"/>
    </source>
</evidence>
<evidence type="ECO:0000256" key="22">
    <source>
        <dbReference type="ARBA" id="ARBA00023163"/>
    </source>
</evidence>
<dbReference type="InterPro" id="IPR008983">
    <property type="entry name" value="Tumour_necrosis_fac-like_dom"/>
</dbReference>
<keyword evidence="18 30" id="KW-1133">Transmembrane helix</keyword>
<keyword evidence="12" id="KW-0202">Cytokine</keyword>
<dbReference type="GO" id="GO:0005164">
    <property type="term" value="F:tumor necrosis factor receptor binding"/>
    <property type="evidence" value="ECO:0007669"/>
    <property type="project" value="InterPro"/>
</dbReference>
<evidence type="ECO:0000313" key="32">
    <source>
        <dbReference type="EMBL" id="KAJ8388445.1"/>
    </source>
</evidence>
<evidence type="ECO:0000256" key="12">
    <source>
        <dbReference type="ARBA" id="ARBA00022514"/>
    </source>
</evidence>
<dbReference type="EMBL" id="JAINUG010000194">
    <property type="protein sequence ID" value="KAJ8388445.1"/>
    <property type="molecule type" value="Genomic_DNA"/>
</dbReference>
<dbReference type="InterPro" id="IPR006052">
    <property type="entry name" value="TNF_dom"/>
</dbReference>
<comment type="subunit">
    <text evidence="29">Homotrimer. Interacts with ARHGAP9, BAIAP2L1, BTK, CACNB3, CACNB4, CRK, DLG2, DNMBP, DOCK4, EPS8L3, FGR, FYB1, FYN, HCK, ITK, ITSN2, KALRN, LYN, MACC1, MIA, MPP4, MYO15A, NCF1, NCK1, NCK2, NCKIPSD, OSTF1, PIK3R1, PSTPIP1, RIMBP3C, SAMSN1, SH3GL3, SH3PXD2B, SH3PXD2A, SH3RF2, SKAP2, SNX33, SNX9, SORBS3, SPTA1, SRC, SRGAP1, SRGAP2, SRGAP3, TEC, TJP3 and YES1.</text>
</comment>
<evidence type="ECO:0000256" key="26">
    <source>
        <dbReference type="ARBA" id="ARBA00023329"/>
    </source>
</evidence>
<dbReference type="SUPFAM" id="SSF49842">
    <property type="entry name" value="TNF-like"/>
    <property type="match status" value="1"/>
</dbReference>
<organism evidence="32 33">
    <name type="scientific">Aldrovandia affinis</name>
    <dbReference type="NCBI Taxonomy" id="143900"/>
    <lineage>
        <taxon>Eukaryota</taxon>
        <taxon>Metazoa</taxon>
        <taxon>Chordata</taxon>
        <taxon>Craniata</taxon>
        <taxon>Vertebrata</taxon>
        <taxon>Euteleostomi</taxon>
        <taxon>Actinopterygii</taxon>
        <taxon>Neopterygii</taxon>
        <taxon>Teleostei</taxon>
        <taxon>Notacanthiformes</taxon>
        <taxon>Halosauridae</taxon>
        <taxon>Aldrovandia</taxon>
    </lineage>
</organism>
<evidence type="ECO:0000313" key="33">
    <source>
        <dbReference type="Proteomes" id="UP001221898"/>
    </source>
</evidence>
<dbReference type="GO" id="GO:0005125">
    <property type="term" value="F:cytokine activity"/>
    <property type="evidence" value="ECO:0007669"/>
    <property type="project" value="UniProtKB-KW"/>
</dbReference>
<evidence type="ECO:0000256" key="1">
    <source>
        <dbReference type="ARBA" id="ARBA00003149"/>
    </source>
</evidence>
<keyword evidence="23" id="KW-0325">Glycoprotein</keyword>
<dbReference type="GO" id="GO:0008625">
    <property type="term" value="P:extrinsic apoptotic signaling pathway via death domain receptors"/>
    <property type="evidence" value="ECO:0007669"/>
    <property type="project" value="TreeGrafter"/>
</dbReference>
<evidence type="ECO:0000256" key="15">
    <source>
        <dbReference type="ARBA" id="ARBA00022703"/>
    </source>
</evidence>
<dbReference type="PRINTS" id="PR01681">
    <property type="entry name" value="FASLIGAND"/>
</dbReference>
<dbReference type="GO" id="GO:0043202">
    <property type="term" value="C:lysosomal lumen"/>
    <property type="evidence" value="ECO:0007669"/>
    <property type="project" value="UniProtKB-SubCell"/>
</dbReference>
<reference evidence="32" key="1">
    <citation type="journal article" date="2023" name="Science">
        <title>Genome structures resolve the early diversification of teleost fishes.</title>
        <authorList>
            <person name="Parey E."/>
            <person name="Louis A."/>
            <person name="Montfort J."/>
            <person name="Bouchez O."/>
            <person name="Roques C."/>
            <person name="Iampietro C."/>
            <person name="Lluch J."/>
            <person name="Castinel A."/>
            <person name="Donnadieu C."/>
            <person name="Desvignes T."/>
            <person name="Floi Bucao C."/>
            <person name="Jouanno E."/>
            <person name="Wen M."/>
            <person name="Mejri S."/>
            <person name="Dirks R."/>
            <person name="Jansen H."/>
            <person name="Henkel C."/>
            <person name="Chen W.J."/>
            <person name="Zahm M."/>
            <person name="Cabau C."/>
            <person name="Klopp C."/>
            <person name="Thompson A.W."/>
            <person name="Robinson-Rechavi M."/>
            <person name="Braasch I."/>
            <person name="Lecointre G."/>
            <person name="Bobe J."/>
            <person name="Postlethwait J.H."/>
            <person name="Berthelot C."/>
            <person name="Roest Crollius H."/>
            <person name="Guiguen Y."/>
        </authorList>
    </citation>
    <scope>NUCLEOTIDE SEQUENCE</scope>
    <source>
        <strain evidence="32">NC1722</strain>
    </source>
</reference>
<dbReference type="CDD" id="cd00184">
    <property type="entry name" value="TNF"/>
    <property type="match status" value="1"/>
</dbReference>
<keyword evidence="14 30" id="KW-0812">Transmembrane</keyword>
<keyword evidence="13" id="KW-0964">Secreted</keyword>
<evidence type="ECO:0000256" key="10">
    <source>
        <dbReference type="ARBA" id="ARBA00022475"/>
    </source>
</evidence>
<dbReference type="GO" id="GO:0005886">
    <property type="term" value="C:plasma membrane"/>
    <property type="evidence" value="ECO:0007669"/>
    <property type="project" value="UniProtKB-SubCell"/>
</dbReference>
<keyword evidence="22" id="KW-0804">Transcription</keyword>
<comment type="function">
    <text evidence="1">Cytoplasmic form induces gene transcription inhibition.</text>
</comment>
<dbReference type="GO" id="GO:0005615">
    <property type="term" value="C:extracellular space"/>
    <property type="evidence" value="ECO:0007669"/>
    <property type="project" value="UniProtKB-KW"/>
</dbReference>
<evidence type="ECO:0000256" key="25">
    <source>
        <dbReference type="ARBA" id="ARBA00023242"/>
    </source>
</evidence>
<evidence type="ECO:0000256" key="8">
    <source>
        <dbReference type="ARBA" id="ARBA00008670"/>
    </source>
</evidence>
<dbReference type="AlphaFoldDB" id="A0AAD7RQM0"/>
<dbReference type="PANTHER" id="PTHR11471:SF33">
    <property type="entry name" value="TUMOR NECROSIS FACTOR LIGAND SUPERFAMILY MEMBER 6"/>
    <property type="match status" value="1"/>
</dbReference>
<feature type="transmembrane region" description="Helical" evidence="30">
    <location>
        <begin position="47"/>
        <end position="72"/>
    </location>
</feature>
<dbReference type="SMART" id="SM00207">
    <property type="entry name" value="TNF"/>
    <property type="match status" value="1"/>
</dbReference>
<dbReference type="GO" id="GO:0060205">
    <property type="term" value="C:cytoplasmic vesicle lumen"/>
    <property type="evidence" value="ECO:0007669"/>
    <property type="project" value="UniProtKB-SubCell"/>
</dbReference>
<dbReference type="Gene3D" id="2.60.120.40">
    <property type="match status" value="1"/>
</dbReference>
<keyword evidence="20 30" id="KW-0472">Membrane</keyword>
<keyword evidence="17" id="KW-0735">Signal-anchor</keyword>